<evidence type="ECO:0000256" key="25">
    <source>
        <dbReference type="ARBA" id="ARBA00023242"/>
    </source>
</evidence>
<evidence type="ECO:0000313" key="37">
    <source>
        <dbReference type="Xenbase" id="XB-GENE-5918988"/>
    </source>
</evidence>
<dbReference type="InterPro" id="IPR015940">
    <property type="entry name" value="UBA"/>
</dbReference>
<feature type="compositionally biased region" description="Polar residues" evidence="31">
    <location>
        <begin position="206"/>
        <end position="220"/>
    </location>
</feature>
<dbReference type="FunFam" id="3.10.20.90:FF:000169">
    <property type="entry name" value="Sequestosome 1"/>
    <property type="match status" value="1"/>
</dbReference>
<dbReference type="GO" id="GO:0030017">
    <property type="term" value="C:sarcomere"/>
    <property type="evidence" value="ECO:0007669"/>
    <property type="project" value="UniProtKB-SubCell"/>
</dbReference>
<dbReference type="InterPro" id="IPR033741">
    <property type="entry name" value="SQSTM_UBA"/>
</dbReference>
<evidence type="ECO:0000256" key="12">
    <source>
        <dbReference type="ARBA" id="ARBA00022703"/>
    </source>
</evidence>
<feature type="region of interest" description="Disordered" evidence="31">
    <location>
        <begin position="325"/>
        <end position="362"/>
    </location>
</feature>
<dbReference type="FunFam" id="3.30.60.90:FF:000012">
    <property type="entry name" value="Sequestosome 1"/>
    <property type="match status" value="1"/>
</dbReference>
<keyword evidence="10" id="KW-1017">Isopeptide bond</keyword>
<dbReference type="OMA" id="NCNGWLT"/>
<dbReference type="InterPro" id="IPR000433">
    <property type="entry name" value="Znf_ZZ"/>
</dbReference>
<evidence type="ECO:0000256" key="24">
    <source>
        <dbReference type="ARBA" id="ARBA00023228"/>
    </source>
</evidence>
<reference evidence="36" key="3">
    <citation type="submission" date="2025-04" db="UniProtKB">
        <authorList>
            <consortium name="RefSeq"/>
        </authorList>
    </citation>
    <scope>IDENTIFICATION</scope>
    <source>
        <strain evidence="36">Nigerian</strain>
        <tissue evidence="36">Liver and blood</tissue>
    </source>
</reference>
<keyword evidence="21" id="KW-0007">Acetylation</keyword>
<dbReference type="Gene3D" id="3.30.60.90">
    <property type="match status" value="1"/>
</dbReference>
<evidence type="ECO:0000256" key="13">
    <source>
        <dbReference type="ARBA" id="ARBA00022723"/>
    </source>
</evidence>
<dbReference type="GO" id="GO:0002376">
    <property type="term" value="P:immune system process"/>
    <property type="evidence" value="ECO:0007669"/>
    <property type="project" value="UniProtKB-KW"/>
</dbReference>
<evidence type="ECO:0000256" key="23">
    <source>
        <dbReference type="ARBA" id="ARBA00023139"/>
    </source>
</evidence>
<evidence type="ECO:0000256" key="17">
    <source>
        <dbReference type="ARBA" id="ARBA00022824"/>
    </source>
</evidence>
<dbReference type="PROSITE" id="PS01357">
    <property type="entry name" value="ZF_ZZ_1"/>
    <property type="match status" value="1"/>
</dbReference>
<dbReference type="GO" id="GO:0006915">
    <property type="term" value="P:apoptotic process"/>
    <property type="evidence" value="ECO:0007669"/>
    <property type="project" value="UniProtKB-KW"/>
</dbReference>
<dbReference type="GO" id="GO:0000407">
    <property type="term" value="C:phagophore assembly site"/>
    <property type="evidence" value="ECO:0007669"/>
    <property type="project" value="UniProtKB-SubCell"/>
</dbReference>
<dbReference type="SMART" id="SM00165">
    <property type="entry name" value="UBA"/>
    <property type="match status" value="1"/>
</dbReference>
<dbReference type="Proteomes" id="UP000008143">
    <property type="component" value="Chromosome 3"/>
</dbReference>
<dbReference type="CTD" id="8878"/>
<keyword evidence="18" id="KW-0862">Zinc</keyword>
<dbReference type="SUPFAM" id="SSF46934">
    <property type="entry name" value="UBA-like"/>
    <property type="match status" value="1"/>
</dbReference>
<sequence>MPVTVKAYLLGKDESHREIRRFQLELPAAGKEKASVSSCELLANKVTGVFQGLKGGAFQMFYKDEEGDLVAFSTDEELHMGLSLLNEDVFRIYIKERKECKRDHRGHCGQETPQNVVHPNVTCDGCDGPVVGNRFKCLICPDYDLCSTCEKKGIHKEHNMIMFPTPLSVFQVYPRSRWFRKMHHGVPPFPWMQGWAYPPRGYPCQNFQQAQESTPPQNETPAEEAAATSDSQSSQNPNVAFLKNVGESVAAMLSPLGIDVDIDVEHGGKRTKVSTSHPCSVDGDSQPNSSTSFTESQDIASRSDSAPNLMETEHIAKRMKDIALNSPLPQDNEQGENSSSASGGDDDWTHVSSKEVDPSTGELQSLQLMETGQPCSLDPTRSSALPTHAPTGLREAALYPHLPPEADPRLIESLSQMLSMGFTDEGGWLTRLLEAKQFDIGSALDAMQSIRHIPPS</sequence>
<evidence type="ECO:0000256" key="28">
    <source>
        <dbReference type="ARBA" id="ARBA00072255"/>
    </source>
</evidence>
<evidence type="ECO:0000256" key="18">
    <source>
        <dbReference type="ARBA" id="ARBA00022833"/>
    </source>
</evidence>
<dbReference type="GO" id="GO:0005783">
    <property type="term" value="C:endoplasmic reticulum"/>
    <property type="evidence" value="ECO:0007669"/>
    <property type="project" value="UniProtKB-SubCell"/>
</dbReference>
<dbReference type="RefSeq" id="XP_017947533.1">
    <property type="nucleotide sequence ID" value="XM_018092044.2"/>
</dbReference>
<evidence type="ECO:0000256" key="9">
    <source>
        <dbReference type="ARBA" id="ARBA00022490"/>
    </source>
</evidence>
<dbReference type="InterPro" id="IPR043145">
    <property type="entry name" value="Znf_ZZ_sf"/>
</dbReference>
<dbReference type="AGR" id="Xenbase:XB-GENE-5918988"/>
<evidence type="ECO:0000256" key="20">
    <source>
        <dbReference type="ARBA" id="ARBA00022859"/>
    </source>
</evidence>
<evidence type="ECO:0000256" key="26">
    <source>
        <dbReference type="ARBA" id="ARBA00023288"/>
    </source>
</evidence>
<evidence type="ECO:0000256" key="16">
    <source>
        <dbReference type="ARBA" id="ARBA00022782"/>
    </source>
</evidence>
<dbReference type="Pfam" id="PF16577">
    <property type="entry name" value="UBA_5"/>
    <property type="match status" value="1"/>
</dbReference>
<dbReference type="GeneID" id="493277"/>
<keyword evidence="20" id="KW-0391">Immunity</keyword>
<dbReference type="SUPFAM" id="SSF54277">
    <property type="entry name" value="CAD &amp; PB1 domains"/>
    <property type="match status" value="1"/>
</dbReference>
<dbReference type="InterPro" id="IPR053793">
    <property type="entry name" value="PB1-like"/>
</dbReference>
<feature type="compositionally biased region" description="Basic and acidic residues" evidence="31">
    <location>
        <begin position="347"/>
        <end position="357"/>
    </location>
</feature>
<dbReference type="FunFam" id="1.10.8.10:FF:000034">
    <property type="entry name" value="Sequestosome 1"/>
    <property type="match status" value="1"/>
</dbReference>
<evidence type="ECO:0000259" key="33">
    <source>
        <dbReference type="PROSITE" id="PS51745"/>
    </source>
</evidence>
<protein>
    <recommendedName>
        <fullName evidence="28">Sequestosome-1</fullName>
    </recommendedName>
    <alternativeName>
        <fullName evidence="29">Ubiquitin-binding protein p62</fullName>
    </alternativeName>
</protein>
<dbReference type="InterPro" id="IPR000270">
    <property type="entry name" value="PB1_dom"/>
</dbReference>
<keyword evidence="19" id="KW-0832">Ubl conjugation</keyword>
<proteinExistence type="predicted"/>
<dbReference type="Bgee" id="ENSXETG00000015913">
    <property type="expression patterns" value="Expressed in skeletal muscle tissue and 21 other cell types or tissues"/>
</dbReference>
<keyword evidence="13" id="KW-0479">Metal-binding</keyword>
<keyword evidence="26" id="KW-0449">Lipoprotein</keyword>
<dbReference type="GO" id="GO:0005770">
    <property type="term" value="C:late endosome"/>
    <property type="evidence" value="ECO:0007669"/>
    <property type="project" value="UniProtKB-SubCell"/>
</dbReference>
<name>F6TMS2_XENTR</name>
<dbReference type="GO" id="GO:0007032">
    <property type="term" value="P:endosome organization"/>
    <property type="evidence" value="ECO:0000318"/>
    <property type="project" value="GO_Central"/>
</dbReference>
<dbReference type="ExpressionAtlas" id="F6TMS2">
    <property type="expression patterns" value="baseline"/>
</dbReference>
<comment type="subcellular location">
    <subcellularLocation>
        <location evidence="7">Cytoplasm</location>
        <location evidence="7">Cytosol</location>
    </subcellularLocation>
    <subcellularLocation>
        <location evidence="1">Cytoplasm</location>
        <location evidence="1">Myofibril</location>
        <location evidence="1">Sarcomere</location>
    </subcellularLocation>
    <subcellularLocation>
        <location evidence="6">Cytoplasmic vesicle</location>
        <location evidence="6">Autophagosome</location>
    </subcellularLocation>
    <subcellularLocation>
        <location evidence="2">Endoplasmic reticulum</location>
    </subcellularLocation>
    <subcellularLocation>
        <location evidence="8">Late endosome</location>
    </subcellularLocation>
    <subcellularLocation>
        <location evidence="5">Lysosome</location>
    </subcellularLocation>
    <subcellularLocation>
        <location evidence="3">Nucleus</location>
        <location evidence="3">PML body</location>
    </subcellularLocation>
    <subcellularLocation>
        <location evidence="4">Preautophagosomal structure</location>
    </subcellularLocation>
</comment>
<evidence type="ECO:0000256" key="15">
    <source>
        <dbReference type="ARBA" id="ARBA00022771"/>
    </source>
</evidence>
<evidence type="ECO:0000256" key="3">
    <source>
        <dbReference type="ARBA" id="ARBA00004322"/>
    </source>
</evidence>
<dbReference type="PROSITE" id="PS50135">
    <property type="entry name" value="ZF_ZZ_2"/>
    <property type="match status" value="1"/>
</dbReference>
<dbReference type="CDD" id="cd14320">
    <property type="entry name" value="UBA_SQSTM"/>
    <property type="match status" value="1"/>
</dbReference>
<evidence type="ECO:0000256" key="27">
    <source>
        <dbReference type="ARBA" id="ARBA00023329"/>
    </source>
</evidence>
<dbReference type="SMART" id="SM00291">
    <property type="entry name" value="ZnF_ZZ"/>
    <property type="match status" value="1"/>
</dbReference>
<dbReference type="PROSITE" id="PS51745">
    <property type="entry name" value="PB1"/>
    <property type="match status" value="1"/>
</dbReference>
<keyword evidence="9" id="KW-0963">Cytoplasm</keyword>
<dbReference type="CDD" id="cd06402">
    <property type="entry name" value="PB1_p62"/>
    <property type="match status" value="1"/>
</dbReference>
<dbReference type="GeneTree" id="ENSGT00390000002781"/>
<dbReference type="PANTHER" id="PTHR15090:SF0">
    <property type="entry name" value="SEQUESTOSOME-1"/>
    <property type="match status" value="1"/>
</dbReference>
<dbReference type="InterPro" id="IPR034866">
    <property type="entry name" value="PB1_p62"/>
</dbReference>
<keyword evidence="15 30" id="KW-0863">Zinc-finger</keyword>
<dbReference type="eggNOG" id="KOG4582">
    <property type="taxonomic scope" value="Eukaryota"/>
</dbReference>
<dbReference type="Pfam" id="PF00564">
    <property type="entry name" value="PB1"/>
    <property type="match status" value="1"/>
</dbReference>
<evidence type="ECO:0000256" key="22">
    <source>
        <dbReference type="ARBA" id="ARBA00023006"/>
    </source>
</evidence>
<dbReference type="GO" id="GO:0042802">
    <property type="term" value="F:identical protein binding"/>
    <property type="evidence" value="ECO:0007669"/>
    <property type="project" value="UniProtKB-ARBA"/>
</dbReference>
<evidence type="ECO:0000256" key="6">
    <source>
        <dbReference type="ARBA" id="ARBA00004419"/>
    </source>
</evidence>
<accession>F6TMS2</accession>
<evidence type="ECO:0000259" key="32">
    <source>
        <dbReference type="PROSITE" id="PS50135"/>
    </source>
</evidence>
<dbReference type="Xenbase" id="XB-GENE-5918988">
    <property type="gene designation" value="sqstm1"/>
</dbReference>
<dbReference type="HOGENOM" id="CLU_038011_1_0_1"/>
<dbReference type="GO" id="GO:0016605">
    <property type="term" value="C:PML body"/>
    <property type="evidence" value="ECO:0007669"/>
    <property type="project" value="UniProtKB-SubCell"/>
</dbReference>
<feature type="compositionally biased region" description="Polar residues" evidence="31">
    <location>
        <begin position="327"/>
        <end position="342"/>
    </location>
</feature>
<evidence type="ECO:0000256" key="29">
    <source>
        <dbReference type="ARBA" id="ARBA00075116"/>
    </source>
</evidence>
<feature type="domain" description="PB1" evidence="33">
    <location>
        <begin position="2"/>
        <end position="97"/>
    </location>
</feature>
<keyword evidence="23" id="KW-0564">Palmitate</keyword>
<dbReference type="GO" id="GO:0000423">
    <property type="term" value="P:mitophagy"/>
    <property type="evidence" value="ECO:0000318"/>
    <property type="project" value="GO_Central"/>
</dbReference>
<evidence type="ECO:0000256" key="14">
    <source>
        <dbReference type="ARBA" id="ARBA00022753"/>
    </source>
</evidence>
<feature type="region of interest" description="Disordered" evidence="31">
    <location>
        <begin position="206"/>
        <end position="237"/>
    </location>
</feature>
<evidence type="ECO:0000256" key="21">
    <source>
        <dbReference type="ARBA" id="ARBA00022990"/>
    </source>
</evidence>
<dbReference type="GO" id="GO:0005764">
    <property type="term" value="C:lysosome"/>
    <property type="evidence" value="ECO:0007669"/>
    <property type="project" value="UniProtKB-SubCell"/>
</dbReference>
<dbReference type="GO" id="GO:0070530">
    <property type="term" value="F:K63-linked polyubiquitin modification-dependent protein binding"/>
    <property type="evidence" value="ECO:0000318"/>
    <property type="project" value="GO_Central"/>
</dbReference>
<evidence type="ECO:0000256" key="8">
    <source>
        <dbReference type="ARBA" id="ARBA00004603"/>
    </source>
</evidence>
<dbReference type="GO" id="GO:0016235">
    <property type="term" value="C:aggresome"/>
    <property type="evidence" value="ECO:0000318"/>
    <property type="project" value="GO_Central"/>
</dbReference>
<dbReference type="Pfam" id="PF00569">
    <property type="entry name" value="ZZ"/>
    <property type="match status" value="1"/>
</dbReference>
<dbReference type="Ensembl" id="ENSXETT00000034720">
    <property type="protein sequence ID" value="ENSXETP00000034720"/>
    <property type="gene ID" value="ENSXETG00000015913"/>
</dbReference>
<dbReference type="Reactome" id="R-XTR-5205685">
    <property type="pathway name" value="PINK1-PRKN Mediated Mitophagy"/>
</dbReference>
<dbReference type="GO" id="GO:0008270">
    <property type="term" value="F:zinc ion binding"/>
    <property type="evidence" value="ECO:0007669"/>
    <property type="project" value="UniProtKB-KW"/>
</dbReference>
<feature type="compositionally biased region" description="Polar residues" evidence="31">
    <location>
        <begin position="228"/>
        <end position="237"/>
    </location>
</feature>
<dbReference type="InterPro" id="IPR052260">
    <property type="entry name" value="Autophagy_Rcpt_SigReg"/>
</dbReference>
<evidence type="ECO:0000256" key="31">
    <source>
        <dbReference type="SAM" id="MobiDB-lite"/>
    </source>
</evidence>
<dbReference type="Gene3D" id="3.10.20.90">
    <property type="entry name" value="Phosphatidylinositol 3-kinase Catalytic Subunit, Chain A, domain 1"/>
    <property type="match status" value="1"/>
</dbReference>
<organism evidence="34">
    <name type="scientific">Xenopus tropicalis</name>
    <name type="common">Western clawed frog</name>
    <name type="synonym">Silurana tropicalis</name>
    <dbReference type="NCBI Taxonomy" id="8364"/>
    <lineage>
        <taxon>Eukaryota</taxon>
        <taxon>Metazoa</taxon>
        <taxon>Chordata</taxon>
        <taxon>Craniata</taxon>
        <taxon>Vertebrata</taxon>
        <taxon>Euteleostomi</taxon>
        <taxon>Amphibia</taxon>
        <taxon>Batrachia</taxon>
        <taxon>Anura</taxon>
        <taxon>Pipoidea</taxon>
        <taxon>Pipidae</taxon>
        <taxon>Xenopodinae</taxon>
        <taxon>Xenopus</taxon>
        <taxon>Silurana</taxon>
    </lineage>
</organism>
<evidence type="ECO:0000256" key="5">
    <source>
        <dbReference type="ARBA" id="ARBA00004371"/>
    </source>
</evidence>
<feature type="domain" description="ZZ-type" evidence="32">
    <location>
        <begin position="118"/>
        <end position="168"/>
    </location>
</feature>
<keyword evidence="25" id="KW-0539">Nucleus</keyword>
<keyword evidence="14" id="KW-0967">Endosome</keyword>
<evidence type="ECO:0000313" key="35">
    <source>
        <dbReference type="Proteomes" id="UP000008143"/>
    </source>
</evidence>
<dbReference type="InterPro" id="IPR009060">
    <property type="entry name" value="UBA-like_sf"/>
</dbReference>
<keyword evidence="22" id="KW-0072">Autophagy</keyword>
<keyword evidence="11" id="KW-0597">Phosphoprotein</keyword>
<dbReference type="Gene3D" id="1.10.8.10">
    <property type="entry name" value="DNA helicase RuvA subunit, C-terminal domain"/>
    <property type="match status" value="1"/>
</dbReference>
<evidence type="ECO:0000256" key="1">
    <source>
        <dbReference type="ARBA" id="ARBA00004204"/>
    </source>
</evidence>
<dbReference type="SMART" id="SM00666">
    <property type="entry name" value="PB1"/>
    <property type="match status" value="1"/>
</dbReference>
<evidence type="ECO:0000256" key="30">
    <source>
        <dbReference type="PROSITE-ProRule" id="PRU00228"/>
    </source>
</evidence>
<dbReference type="GO" id="GO:0005080">
    <property type="term" value="F:protein kinase C binding"/>
    <property type="evidence" value="ECO:0000318"/>
    <property type="project" value="GO_Central"/>
</dbReference>
<keyword evidence="17" id="KW-0256">Endoplasmic reticulum</keyword>
<keyword evidence="24" id="KW-0458">Lysosome</keyword>
<dbReference type="Reactome" id="R-XTR-209543">
    <property type="pathway name" value="p75NTR recruits signalling complexes"/>
</dbReference>
<dbReference type="OrthoDB" id="441278at2759"/>
<evidence type="ECO:0000256" key="4">
    <source>
        <dbReference type="ARBA" id="ARBA00004329"/>
    </source>
</evidence>
<keyword evidence="12" id="KW-0053">Apoptosis</keyword>
<evidence type="ECO:0000256" key="7">
    <source>
        <dbReference type="ARBA" id="ARBA00004514"/>
    </source>
</evidence>
<keyword evidence="16" id="KW-0221">Differentiation</keyword>
<reference evidence="34" key="1">
    <citation type="journal article" date="2010" name="Science">
        <title>The genome of the Western clawed frog Xenopus tropicalis.</title>
        <authorList>
            <person name="Hellsten U."/>
            <person name="Harland R.M."/>
            <person name="Gilchrist M.J."/>
            <person name="Hendrix D."/>
            <person name="Jurka J."/>
            <person name="Kapitonov V."/>
            <person name="Ovcharenko I."/>
            <person name="Putnam N.H."/>
            <person name="Shu S."/>
            <person name="Taher L."/>
            <person name="Blitz I.L."/>
            <person name="Blumberg B."/>
            <person name="Dichmann D.S."/>
            <person name="Dubchak I."/>
            <person name="Amaya E."/>
            <person name="Detter J.C."/>
            <person name="Fletcher R."/>
            <person name="Gerhard D.S."/>
            <person name="Goodstein D."/>
            <person name="Graves T."/>
            <person name="Grigoriev I.V."/>
            <person name="Grimwood J."/>
            <person name="Kawashima T."/>
            <person name="Lindquist E."/>
            <person name="Lucas S.M."/>
            <person name="Mead P.E."/>
            <person name="Mitros T."/>
            <person name="Ogino H."/>
            <person name="Ohta Y."/>
            <person name="Poliakov A.V."/>
            <person name="Pollet N."/>
            <person name="Robert J."/>
            <person name="Salamov A."/>
            <person name="Sater A.K."/>
            <person name="Schmutz J."/>
            <person name="Terry A."/>
            <person name="Vize P.D."/>
            <person name="Warren W.C."/>
            <person name="Wells D."/>
            <person name="Wills A."/>
            <person name="Wilson R.K."/>
            <person name="Zimmerman L.B."/>
            <person name="Zorn A.M."/>
            <person name="Grainger R."/>
            <person name="Grammer T."/>
            <person name="Khokha M.K."/>
            <person name="Richardson P.M."/>
            <person name="Rokhsar D.S."/>
        </authorList>
    </citation>
    <scope>NUCLEOTIDE SEQUENCE [LARGE SCALE GENOMIC DNA]</scope>
    <source>
        <strain evidence="34">Nigerian</strain>
    </source>
</reference>
<dbReference type="GO" id="GO:0035973">
    <property type="term" value="P:aggrephagy"/>
    <property type="evidence" value="ECO:0000318"/>
    <property type="project" value="GO_Central"/>
</dbReference>
<dbReference type="Reactome" id="R-XTR-9755511">
    <property type="pathway name" value="KEAP1-NFE2L2 pathway"/>
</dbReference>
<dbReference type="PANTHER" id="PTHR15090">
    <property type="entry name" value="SEQUESTOSOME 1-RELATED"/>
    <property type="match status" value="1"/>
</dbReference>
<dbReference type="GO" id="GO:0030154">
    <property type="term" value="P:cell differentiation"/>
    <property type="evidence" value="ECO:0007669"/>
    <property type="project" value="UniProtKB-KW"/>
</dbReference>
<evidence type="ECO:0000256" key="2">
    <source>
        <dbReference type="ARBA" id="ARBA00004240"/>
    </source>
</evidence>
<dbReference type="SUPFAM" id="SSF57850">
    <property type="entry name" value="RING/U-box"/>
    <property type="match status" value="1"/>
</dbReference>
<evidence type="ECO:0000256" key="10">
    <source>
        <dbReference type="ARBA" id="ARBA00022499"/>
    </source>
</evidence>
<gene>
    <name evidence="34 36 37" type="primary">sqstm1</name>
    <name evidence="36" type="synonym">p62</name>
</gene>
<dbReference type="GO" id="GO:0005829">
    <property type="term" value="C:cytosol"/>
    <property type="evidence" value="ECO:0007669"/>
    <property type="project" value="UniProtKB-SubCell"/>
</dbReference>
<reference evidence="34" key="2">
    <citation type="submission" date="2011-06" db="UniProtKB">
        <authorList>
            <consortium name="Ensembl"/>
        </authorList>
    </citation>
    <scope>IDENTIFICATION</scope>
</reference>
<feature type="region of interest" description="Disordered" evidence="31">
    <location>
        <begin position="269"/>
        <end position="308"/>
    </location>
</feature>
<feature type="compositionally biased region" description="Polar residues" evidence="31">
    <location>
        <begin position="273"/>
        <end position="306"/>
    </location>
</feature>
<evidence type="ECO:0000313" key="36">
    <source>
        <dbReference type="RefSeq" id="XP_017947533.1"/>
    </source>
</evidence>
<dbReference type="CDD" id="cd02340">
    <property type="entry name" value="ZZ_NBR1_like"/>
    <property type="match status" value="1"/>
</dbReference>
<evidence type="ECO:0000256" key="19">
    <source>
        <dbReference type="ARBA" id="ARBA00022843"/>
    </source>
</evidence>
<evidence type="ECO:0000256" key="11">
    <source>
        <dbReference type="ARBA" id="ARBA00022553"/>
    </source>
</evidence>
<keyword evidence="27" id="KW-0968">Cytoplasmic vesicle</keyword>
<evidence type="ECO:0000313" key="34">
    <source>
        <dbReference type="Ensembl" id="ENSXETP00000034720"/>
    </source>
</evidence>
<dbReference type="AlphaFoldDB" id="F6TMS2"/>
<keyword evidence="35" id="KW-1185">Reference proteome</keyword>
<dbReference type="GO" id="GO:0044753">
    <property type="term" value="C:amphisome"/>
    <property type="evidence" value="ECO:0000318"/>
    <property type="project" value="GO_Central"/>
</dbReference>